<name>A0A024Q8F4_9BACI</name>
<dbReference type="SUPFAM" id="SSF89796">
    <property type="entry name" value="CoA-transferase family III (CaiB/BaiF)"/>
    <property type="match status" value="1"/>
</dbReference>
<reference evidence="2 3" key="1">
    <citation type="submission" date="2014-03" db="EMBL/GenBank/DDBJ databases">
        <authorList>
            <person name="Urmite Genomes U."/>
        </authorList>
    </citation>
    <scope>NUCLEOTIDE SEQUENCE [LARGE SCALE GENOMIC DNA]</scope>
    <source>
        <strain evidence="2 3">Vm-5</strain>
    </source>
</reference>
<accession>A0A024Q8F4</accession>
<evidence type="ECO:0000313" key="3">
    <source>
        <dbReference type="Proteomes" id="UP000028875"/>
    </source>
</evidence>
<dbReference type="InterPro" id="IPR044855">
    <property type="entry name" value="CoA-Trfase_III_dom3_sf"/>
</dbReference>
<dbReference type="Gene3D" id="3.40.50.10540">
    <property type="entry name" value="Crotonobetainyl-coa:carnitine coa-transferase, domain 1"/>
    <property type="match status" value="1"/>
</dbReference>
<dbReference type="Gene3D" id="3.30.1540.10">
    <property type="entry name" value="formyl-coa transferase, domain 3"/>
    <property type="match status" value="1"/>
</dbReference>
<dbReference type="STRING" id="1462526.BN990_01059"/>
<evidence type="ECO:0000256" key="1">
    <source>
        <dbReference type="ARBA" id="ARBA00022679"/>
    </source>
</evidence>
<organism evidence="2 3">
    <name type="scientific">Virgibacillus massiliensis</name>
    <dbReference type="NCBI Taxonomy" id="1462526"/>
    <lineage>
        <taxon>Bacteria</taxon>
        <taxon>Bacillati</taxon>
        <taxon>Bacillota</taxon>
        <taxon>Bacilli</taxon>
        <taxon>Bacillales</taxon>
        <taxon>Bacillaceae</taxon>
        <taxon>Virgibacillus</taxon>
    </lineage>
</organism>
<evidence type="ECO:0000313" key="2">
    <source>
        <dbReference type="EMBL" id="CDQ38784.1"/>
    </source>
</evidence>
<dbReference type="eggNOG" id="COG1804">
    <property type="taxonomic scope" value="Bacteria"/>
</dbReference>
<comment type="caution">
    <text evidence="2">The sequence shown here is derived from an EMBL/GenBank/DDBJ whole genome shotgun (WGS) entry which is preliminary data.</text>
</comment>
<proteinExistence type="predicted"/>
<protein>
    <submittedName>
        <fullName evidence="2">Succinyl-CoA:(R)-benzylsuccinate CoA-transferase subunit BbsF</fullName>
    </submittedName>
</protein>
<dbReference type="InterPro" id="IPR003673">
    <property type="entry name" value="CoA-Trfase_fam_III"/>
</dbReference>
<dbReference type="PANTHER" id="PTHR48207">
    <property type="entry name" value="SUCCINATE--HYDROXYMETHYLGLUTARATE COA-TRANSFERASE"/>
    <property type="match status" value="1"/>
</dbReference>
<dbReference type="Proteomes" id="UP000028875">
    <property type="component" value="Unassembled WGS sequence"/>
</dbReference>
<sequence length="398" mass="44357">MIAALEGLRVIELGSLIAGPFAGRLFAEFGADVIKIEPPKKGDPLREWRYMYDGKSLWWSLQARNKKSVTIDLKSADGQELVRKLIDEADIVIANFRPGTLEKWNLGYEQLAKRNPKVIMVLVSGFGQSGPYRDKPGFGSIGESMGGIRYITGYPELPPPRVGISIGDSLAALYSVIGALMAVYHRDVRGTKEGQLIDVALYESVFSLMESLLPEYDKFGVVRKRTGAKLPGITPSNTYPCKDGKYIVIGGNGDSIFQRFMHAIDRADIAEDERFRSNSGRSQYADFLDKAINDWTKQVNLDKALTILDEANVPAGPIYSIEDIVKDPQYMERDMIQTYSLTENDTVKIPGIVPRMSKTPGRTNWLGPDLGTHTVETLRNYLNLTEQEIQDLQDKGII</sequence>
<dbReference type="GO" id="GO:0008410">
    <property type="term" value="F:CoA-transferase activity"/>
    <property type="evidence" value="ECO:0007669"/>
    <property type="project" value="TreeGrafter"/>
</dbReference>
<dbReference type="InterPro" id="IPR050483">
    <property type="entry name" value="CoA-transferase_III_domain"/>
</dbReference>
<dbReference type="InterPro" id="IPR023606">
    <property type="entry name" value="CoA-Trfase_III_dom_1_sf"/>
</dbReference>
<reference evidence="3" key="2">
    <citation type="submission" date="2014-05" db="EMBL/GenBank/DDBJ databases">
        <title>Draft genome sequence of Virgibacillus massiliensis Vm-5.</title>
        <authorList>
            <person name="Khelaifia S."/>
            <person name="Croce O."/>
            <person name="Lagier J.C."/>
            <person name="Raoult D."/>
        </authorList>
    </citation>
    <scope>NUCLEOTIDE SEQUENCE [LARGE SCALE GENOMIC DNA]</scope>
    <source>
        <strain evidence="3">Vm-5</strain>
    </source>
</reference>
<dbReference type="EMBL" id="CCDP010000001">
    <property type="protein sequence ID" value="CDQ38784.1"/>
    <property type="molecule type" value="Genomic_DNA"/>
</dbReference>
<dbReference type="PANTHER" id="PTHR48207:SF3">
    <property type="entry name" value="SUCCINATE--HYDROXYMETHYLGLUTARATE COA-TRANSFERASE"/>
    <property type="match status" value="1"/>
</dbReference>
<gene>
    <name evidence="2" type="primary">bbsF_2</name>
    <name evidence="2" type="ORF">BN990_01059</name>
</gene>
<keyword evidence="3" id="KW-1185">Reference proteome</keyword>
<dbReference type="AlphaFoldDB" id="A0A024Q8F4"/>
<dbReference type="Pfam" id="PF02515">
    <property type="entry name" value="CoA_transf_3"/>
    <property type="match status" value="1"/>
</dbReference>
<keyword evidence="1 2" id="KW-0808">Transferase</keyword>